<name>A0A0H2L2K3_9MICO</name>
<proteinExistence type="predicted"/>
<keyword evidence="2" id="KW-1185">Reference proteome</keyword>
<dbReference type="Proteomes" id="UP000035265">
    <property type="component" value="Unassembled WGS sequence"/>
</dbReference>
<organism evidence="1 2">
    <name type="scientific">Cellulosimicrobium funkei</name>
    <dbReference type="NCBI Taxonomy" id="264251"/>
    <lineage>
        <taxon>Bacteria</taxon>
        <taxon>Bacillati</taxon>
        <taxon>Actinomycetota</taxon>
        <taxon>Actinomycetes</taxon>
        <taxon>Micrococcales</taxon>
        <taxon>Promicromonosporaceae</taxon>
        <taxon>Cellulosimicrobium</taxon>
    </lineage>
</organism>
<accession>A0A0H2L2K3</accession>
<protein>
    <submittedName>
        <fullName evidence="1">Uncharacterized protein</fullName>
    </submittedName>
</protein>
<dbReference type="EMBL" id="JNBQ01000015">
    <property type="protein sequence ID" value="KLN34412.1"/>
    <property type="molecule type" value="Genomic_DNA"/>
</dbReference>
<dbReference type="AlphaFoldDB" id="A0A0H2L2K3"/>
<evidence type="ECO:0000313" key="1">
    <source>
        <dbReference type="EMBL" id="KLN34412.1"/>
    </source>
</evidence>
<gene>
    <name evidence="1" type="ORF">FB00_12745</name>
</gene>
<evidence type="ECO:0000313" key="2">
    <source>
        <dbReference type="Proteomes" id="UP000035265"/>
    </source>
</evidence>
<comment type="caution">
    <text evidence="1">The sequence shown here is derived from an EMBL/GenBank/DDBJ whole genome shotgun (WGS) entry which is preliminary data.</text>
</comment>
<reference evidence="1 2" key="1">
    <citation type="submission" date="2014-05" db="EMBL/GenBank/DDBJ databases">
        <title>Cellulosimicrobium funkei U11 genome.</title>
        <authorList>
            <person name="Hu C."/>
            <person name="Gong Y."/>
            <person name="Wan W."/>
            <person name="Jiang M."/>
        </authorList>
    </citation>
    <scope>NUCLEOTIDE SEQUENCE [LARGE SCALE GENOMIC DNA]</scope>
    <source>
        <strain evidence="1 2">U11</strain>
    </source>
</reference>
<sequence>MLTLYFEVPATHEPPDAAEQLVSGYAFTLADAVLAPERSDAATTRATTAALRDVFMLNPYLRLVRHLH</sequence>